<comment type="caution">
    <text evidence="1">The sequence shown here is derived from an EMBL/GenBank/DDBJ whole genome shotgun (WGS) entry which is preliminary data.</text>
</comment>
<feature type="non-terminal residue" evidence="1">
    <location>
        <position position="215"/>
    </location>
</feature>
<accession>A0ACA9MIK0</accession>
<evidence type="ECO:0000313" key="2">
    <source>
        <dbReference type="Proteomes" id="UP000789920"/>
    </source>
</evidence>
<sequence length="215" mass="24879">STNSERVQSYQTASETVDTEKSELDVLNIRKDIYLTNYEVKNVCEQERFIIYQNIKYTMNEFFEILPKDIEFLCKDTHHLIEDIESIYKKIYDDILNLQKKIEHLESFYLKQKFGENCIVNGGVRCIDRVRVDASHQDLYESILVINDDNKESIKETADNTIDADPSKIVEIIEIEAGPLIIVETKSAFEVLLIPEILAEIAFNLSPSDISSFLE</sequence>
<organism evidence="1 2">
    <name type="scientific">Racocetra persica</name>
    <dbReference type="NCBI Taxonomy" id="160502"/>
    <lineage>
        <taxon>Eukaryota</taxon>
        <taxon>Fungi</taxon>
        <taxon>Fungi incertae sedis</taxon>
        <taxon>Mucoromycota</taxon>
        <taxon>Glomeromycotina</taxon>
        <taxon>Glomeromycetes</taxon>
        <taxon>Diversisporales</taxon>
        <taxon>Gigasporaceae</taxon>
        <taxon>Racocetra</taxon>
    </lineage>
</organism>
<feature type="non-terminal residue" evidence="1">
    <location>
        <position position="1"/>
    </location>
</feature>
<protein>
    <submittedName>
        <fullName evidence="1">13388_t:CDS:1</fullName>
    </submittedName>
</protein>
<dbReference type="Proteomes" id="UP000789920">
    <property type="component" value="Unassembled WGS sequence"/>
</dbReference>
<dbReference type="EMBL" id="CAJVQC010008334">
    <property type="protein sequence ID" value="CAG8591286.1"/>
    <property type="molecule type" value="Genomic_DNA"/>
</dbReference>
<gene>
    <name evidence="1" type="ORF">RPERSI_LOCUS5546</name>
</gene>
<name>A0ACA9MIK0_9GLOM</name>
<evidence type="ECO:0000313" key="1">
    <source>
        <dbReference type="EMBL" id="CAG8591286.1"/>
    </source>
</evidence>
<keyword evidence="2" id="KW-1185">Reference proteome</keyword>
<reference evidence="1" key="1">
    <citation type="submission" date="2021-06" db="EMBL/GenBank/DDBJ databases">
        <authorList>
            <person name="Kallberg Y."/>
            <person name="Tangrot J."/>
            <person name="Rosling A."/>
        </authorList>
    </citation>
    <scope>NUCLEOTIDE SEQUENCE</scope>
    <source>
        <strain evidence="1">MA461A</strain>
    </source>
</reference>
<proteinExistence type="predicted"/>